<dbReference type="PANTHER" id="PTHR12890">
    <property type="entry name" value="DREV PROTEIN"/>
    <property type="match status" value="1"/>
</dbReference>
<dbReference type="Pfam" id="PF05219">
    <property type="entry name" value="DREV"/>
    <property type="match status" value="1"/>
</dbReference>
<gene>
    <name evidence="2" type="ORF">G5714_012946</name>
</gene>
<reference evidence="2 3" key="1">
    <citation type="submission" date="2020-04" db="EMBL/GenBank/DDBJ databases">
        <title>Chromosome-level genome assembly of a cyprinid fish Onychostoma macrolepis by integration of Nanopore Sequencing, Bionano and Hi-C technology.</title>
        <authorList>
            <person name="Wang D."/>
        </authorList>
    </citation>
    <scope>NUCLEOTIDE SEQUENCE [LARGE SCALE GENOMIC DNA]</scope>
    <source>
        <strain evidence="2">SWU-2019</strain>
        <tissue evidence="2">Muscle</tissue>
    </source>
</reference>
<dbReference type="EMBL" id="JAAMOB010000012">
    <property type="protein sequence ID" value="KAF4106956.1"/>
    <property type="molecule type" value="Genomic_DNA"/>
</dbReference>
<evidence type="ECO:0000256" key="1">
    <source>
        <dbReference type="SAM" id="Phobius"/>
    </source>
</evidence>
<dbReference type="GO" id="GO:0106370">
    <property type="term" value="F:protein-L-histidine N-pros-methyltransferase activity"/>
    <property type="evidence" value="ECO:0007669"/>
    <property type="project" value="InterPro"/>
</dbReference>
<dbReference type="AlphaFoldDB" id="A0A7J6CII5"/>
<sequence>MRRLAVTSDMSAPHLQMRTLIFVSWLLFYVSFLLGMRRMWTGQYVRSPLARALIMNMVTETDSPGHEAQKWYHCCPDMLGEEVRAQFVQSHLDEETQAFLRQSVEKSGWLFMQLYHSLFSTIFSPVVSRTSINGFLGRGSMFVFSKDQFQRLLRIEPEWKGQRMLDLGAGDGGVTEVMGHHFHEVFATEVSTPMKWHLQRKNYSLLGIDEWHQTGFQYDLISCLNLLDRCDEPLQLLQDIRRSLLPHTGRLVLAAVLPFQPYVELGGTWVRPKEHIKVEGKTWEEQVTHMSTDVFLKVGFEVEAVTRLPYLCEGDMYKDYYVLDDAVFVLKPQE</sequence>
<feature type="transmembrane region" description="Helical" evidence="1">
    <location>
        <begin position="20"/>
        <end position="36"/>
    </location>
</feature>
<keyword evidence="1" id="KW-0812">Transmembrane</keyword>
<dbReference type="Proteomes" id="UP000579812">
    <property type="component" value="Unassembled WGS sequence"/>
</dbReference>
<evidence type="ECO:0000313" key="3">
    <source>
        <dbReference type="Proteomes" id="UP000579812"/>
    </source>
</evidence>
<evidence type="ECO:0008006" key="4">
    <source>
        <dbReference type="Google" id="ProtNLM"/>
    </source>
</evidence>
<keyword evidence="1" id="KW-1133">Transmembrane helix</keyword>
<comment type="caution">
    <text evidence="2">The sequence shown here is derived from an EMBL/GenBank/DDBJ whole genome shotgun (WGS) entry which is preliminary data.</text>
</comment>
<evidence type="ECO:0000313" key="2">
    <source>
        <dbReference type="EMBL" id="KAF4106956.1"/>
    </source>
</evidence>
<proteinExistence type="predicted"/>
<organism evidence="2 3">
    <name type="scientific">Onychostoma macrolepis</name>
    <dbReference type="NCBI Taxonomy" id="369639"/>
    <lineage>
        <taxon>Eukaryota</taxon>
        <taxon>Metazoa</taxon>
        <taxon>Chordata</taxon>
        <taxon>Craniata</taxon>
        <taxon>Vertebrata</taxon>
        <taxon>Euteleostomi</taxon>
        <taxon>Actinopterygii</taxon>
        <taxon>Neopterygii</taxon>
        <taxon>Teleostei</taxon>
        <taxon>Ostariophysi</taxon>
        <taxon>Cypriniformes</taxon>
        <taxon>Cyprinidae</taxon>
        <taxon>Acrossocheilinae</taxon>
        <taxon>Onychostoma</taxon>
    </lineage>
</organism>
<dbReference type="InterPro" id="IPR007884">
    <property type="entry name" value="METL9"/>
</dbReference>
<accession>A0A7J6CII5</accession>
<protein>
    <recommendedName>
        <fullName evidence="4">Methyltransferase-like protein 9</fullName>
    </recommendedName>
</protein>
<name>A0A7J6CII5_9TELE</name>
<dbReference type="CDD" id="cd02440">
    <property type="entry name" value="AdoMet_MTases"/>
    <property type="match status" value="1"/>
</dbReference>
<dbReference type="SUPFAM" id="SSF53335">
    <property type="entry name" value="S-adenosyl-L-methionine-dependent methyltransferases"/>
    <property type="match status" value="1"/>
</dbReference>
<keyword evidence="3" id="KW-1185">Reference proteome</keyword>
<dbReference type="PANTHER" id="PTHR12890:SF0">
    <property type="entry name" value="PROTEIN-L-HISTIDINE N-PROS-METHYLTRANSFERASE"/>
    <property type="match status" value="1"/>
</dbReference>
<dbReference type="Gene3D" id="3.40.50.150">
    <property type="entry name" value="Vaccinia Virus protein VP39"/>
    <property type="match status" value="1"/>
</dbReference>
<keyword evidence="1" id="KW-0472">Membrane</keyword>
<dbReference type="InterPro" id="IPR029063">
    <property type="entry name" value="SAM-dependent_MTases_sf"/>
</dbReference>